<name>V2WP55_MONRO</name>
<dbReference type="Proteomes" id="UP000017559">
    <property type="component" value="Unassembled WGS sequence"/>
</dbReference>
<keyword evidence="3" id="KW-1185">Reference proteome</keyword>
<evidence type="ECO:0000313" key="2">
    <source>
        <dbReference type="EMBL" id="ESK82015.1"/>
    </source>
</evidence>
<proteinExistence type="predicted"/>
<evidence type="ECO:0000256" key="1">
    <source>
        <dbReference type="SAM" id="MobiDB-lite"/>
    </source>
</evidence>
<dbReference type="KEGG" id="mrr:Moror_8413"/>
<dbReference type="AlphaFoldDB" id="V2WP55"/>
<comment type="caution">
    <text evidence="2">The sequence shown here is derived from an EMBL/GenBank/DDBJ whole genome shotgun (WGS) entry which is preliminary data.</text>
</comment>
<accession>V2WP55</accession>
<feature type="region of interest" description="Disordered" evidence="1">
    <location>
        <begin position="1"/>
        <end position="32"/>
    </location>
</feature>
<evidence type="ECO:0000313" key="3">
    <source>
        <dbReference type="Proteomes" id="UP000017559"/>
    </source>
</evidence>
<gene>
    <name evidence="2" type="ORF">Moror_8413</name>
</gene>
<reference evidence="2 3" key="1">
    <citation type="journal article" date="2014" name="BMC Genomics">
        <title>Genome and secretome analysis of the hemibiotrophic fungal pathogen, Moniliophthora roreri, which causes frosty pod rot disease of cacao: mechanisms of the biotrophic and necrotrophic phases.</title>
        <authorList>
            <person name="Meinhardt L.W."/>
            <person name="Costa G.G.L."/>
            <person name="Thomazella D.P.T."/>
            <person name="Teixeira P.J.P.L."/>
            <person name="Carazzolle M.F."/>
            <person name="Schuster S.C."/>
            <person name="Carlson J.E."/>
            <person name="Guiltinan M.J."/>
            <person name="Mieczkowski P."/>
            <person name="Farmer A."/>
            <person name="Ramaraj T."/>
            <person name="Crozier J."/>
            <person name="Davis R.E."/>
            <person name="Shao J."/>
            <person name="Melnick R.L."/>
            <person name="Pereira G.A.G."/>
            <person name="Bailey B.A."/>
        </authorList>
    </citation>
    <scope>NUCLEOTIDE SEQUENCE [LARGE SCALE GENOMIC DNA]</scope>
    <source>
        <strain evidence="2 3">MCA 2997</strain>
    </source>
</reference>
<protein>
    <submittedName>
        <fullName evidence="2">Uncharacterized protein</fullName>
    </submittedName>
</protein>
<dbReference type="EMBL" id="AWSO01002114">
    <property type="protein sequence ID" value="ESK82015.1"/>
    <property type="molecule type" value="Genomic_DNA"/>
</dbReference>
<sequence>MDNEARLPTVAHPSSEPKDTLIYPDPTPDPDVKPKIERLKPQFHQKVKHIPVVGGEVAPEELEVEVEVEEQEN</sequence>
<organism evidence="2 3">
    <name type="scientific">Moniliophthora roreri (strain MCA 2997)</name>
    <name type="common">Cocoa frosty pod rot fungus</name>
    <name type="synonym">Crinipellis roreri</name>
    <dbReference type="NCBI Taxonomy" id="1381753"/>
    <lineage>
        <taxon>Eukaryota</taxon>
        <taxon>Fungi</taxon>
        <taxon>Dikarya</taxon>
        <taxon>Basidiomycota</taxon>
        <taxon>Agaricomycotina</taxon>
        <taxon>Agaricomycetes</taxon>
        <taxon>Agaricomycetidae</taxon>
        <taxon>Agaricales</taxon>
        <taxon>Marasmiineae</taxon>
        <taxon>Marasmiaceae</taxon>
        <taxon>Moniliophthora</taxon>
    </lineage>
</organism>
<dbReference type="HOGENOM" id="CLU_2705368_0_0_1"/>